<dbReference type="GO" id="GO:0044718">
    <property type="term" value="P:siderophore transmembrane transport"/>
    <property type="evidence" value="ECO:0007669"/>
    <property type="project" value="TreeGrafter"/>
</dbReference>
<evidence type="ECO:0000259" key="13">
    <source>
        <dbReference type="Pfam" id="PF00593"/>
    </source>
</evidence>
<accession>A0A4R6FJP0</accession>
<organism evidence="15 16">
    <name type="scientific">Stakelama pacifica</name>
    <dbReference type="NCBI Taxonomy" id="517720"/>
    <lineage>
        <taxon>Bacteria</taxon>
        <taxon>Pseudomonadati</taxon>
        <taxon>Pseudomonadota</taxon>
        <taxon>Alphaproteobacteria</taxon>
        <taxon>Sphingomonadales</taxon>
        <taxon>Sphingomonadaceae</taxon>
        <taxon>Stakelama</taxon>
    </lineage>
</organism>
<keyword evidence="7 10" id="KW-0472">Membrane</keyword>
<evidence type="ECO:0000259" key="14">
    <source>
        <dbReference type="Pfam" id="PF07715"/>
    </source>
</evidence>
<keyword evidence="16" id="KW-1185">Reference proteome</keyword>
<comment type="caution">
    <text evidence="15">The sequence shown here is derived from an EMBL/GenBank/DDBJ whole genome shotgun (WGS) entry which is preliminary data.</text>
</comment>
<dbReference type="Proteomes" id="UP000295493">
    <property type="component" value="Unassembled WGS sequence"/>
</dbReference>
<dbReference type="OrthoDB" id="7374174at2"/>
<reference evidence="15 16" key="1">
    <citation type="submission" date="2019-03" db="EMBL/GenBank/DDBJ databases">
        <title>Genomic Encyclopedia of Type Strains, Phase IV (KMG-IV): sequencing the most valuable type-strain genomes for metagenomic binning, comparative biology and taxonomic classification.</title>
        <authorList>
            <person name="Goeker M."/>
        </authorList>
    </citation>
    <scope>NUCLEOTIDE SEQUENCE [LARGE SCALE GENOMIC DNA]</scope>
    <source>
        <strain evidence="15 16">DSM 25059</strain>
    </source>
</reference>
<dbReference type="PROSITE" id="PS52016">
    <property type="entry name" value="TONB_DEPENDENT_REC_3"/>
    <property type="match status" value="1"/>
</dbReference>
<dbReference type="RefSeq" id="WP_133495788.1">
    <property type="nucleotide sequence ID" value="NZ_BMLU01000007.1"/>
</dbReference>
<sequence length="691" mass="72417">MKLRPALLASLSVVALCPDPAAAQAIPGGEIVVEGEGLAPPPGDAAYSTLTIDRYRLTHLAGGRLEEALADVAGLASYRRSDSTSSHPTSQGITLRGLGGNASSRALLLLDGVPQSDPFGGWVAFPAYLPDTLARIRVMRGGGSGVQGPGALAGTVEMTSAGPDMLPTLAANVRYGSRDSLDSALYGATRAGSGFVGYGASYRRGDGFIPVVAEDRGAADILAWYEQGNLALRAGIDADADTQLQASVRGFVDRRGGGTAFTGIRSEGVDASLRAVGTGRWQWSVLGYVQARNLASGFASVDDSRDTARPALDQYQVPSTGIGGRVEVVPPLGGGWTLRLGGDVRSVTGRTQERYIFTGTTPTRRREAGGTSRTLGGFTDLNYQSGPWTLDAGGRVDFWRIGQGRLIEQNFSGEPPITDSRFAPRTGVEPTGRIGAAYRLSPLVTLRAAAYRGWRLPTLNELYRPYRVGADATAANAMLDPEHLSGVEIGADLVAGPFGRLTATLFHNRLEDSIANVTLGQGPGSFPGVGFVSGAGVYRQRRNLDAVTTSGAEIALHLKLGSYRIDAGYAYSDPRVEAGGEAAPLDGLRPAQTPRHSAHGTFGWQSAGGIDVSATLRYLGPRFEDDLNTIRLGSAVTLDGSVEVPVTQRLSVQVSGENITGAQVVSAIDGDGVTERARARTIFAGVSVRFD</sequence>
<dbReference type="Gene3D" id="2.170.130.10">
    <property type="entry name" value="TonB-dependent receptor, plug domain"/>
    <property type="match status" value="1"/>
</dbReference>
<evidence type="ECO:0000256" key="10">
    <source>
        <dbReference type="PROSITE-ProRule" id="PRU01360"/>
    </source>
</evidence>
<keyword evidence="4 10" id="KW-0812">Transmembrane</keyword>
<keyword evidence="5 12" id="KW-0732">Signal</keyword>
<dbReference type="Gene3D" id="2.40.170.20">
    <property type="entry name" value="TonB-dependent receptor, beta-barrel domain"/>
    <property type="match status" value="1"/>
</dbReference>
<evidence type="ECO:0000256" key="2">
    <source>
        <dbReference type="ARBA" id="ARBA00022448"/>
    </source>
</evidence>
<keyword evidence="3 10" id="KW-1134">Transmembrane beta strand</keyword>
<dbReference type="AlphaFoldDB" id="A0A4R6FJP0"/>
<dbReference type="InterPro" id="IPR000531">
    <property type="entry name" value="Beta-barrel_TonB"/>
</dbReference>
<feature type="signal peptide" evidence="12">
    <location>
        <begin position="1"/>
        <end position="25"/>
    </location>
</feature>
<dbReference type="Pfam" id="PF07715">
    <property type="entry name" value="Plug"/>
    <property type="match status" value="1"/>
</dbReference>
<dbReference type="SUPFAM" id="SSF56935">
    <property type="entry name" value="Porins"/>
    <property type="match status" value="1"/>
</dbReference>
<dbReference type="GO" id="GO:0009279">
    <property type="term" value="C:cell outer membrane"/>
    <property type="evidence" value="ECO:0007669"/>
    <property type="project" value="UniProtKB-SubCell"/>
</dbReference>
<evidence type="ECO:0000256" key="3">
    <source>
        <dbReference type="ARBA" id="ARBA00022452"/>
    </source>
</evidence>
<dbReference type="InterPro" id="IPR036942">
    <property type="entry name" value="Beta-barrel_TonB_sf"/>
</dbReference>
<name>A0A4R6FJP0_9SPHN</name>
<dbReference type="InterPro" id="IPR037066">
    <property type="entry name" value="Plug_dom_sf"/>
</dbReference>
<feature type="domain" description="TonB-dependent receptor-like beta-barrel" evidence="13">
    <location>
        <begin position="249"/>
        <end position="659"/>
    </location>
</feature>
<evidence type="ECO:0000256" key="9">
    <source>
        <dbReference type="ARBA" id="ARBA00023237"/>
    </source>
</evidence>
<evidence type="ECO:0000256" key="6">
    <source>
        <dbReference type="ARBA" id="ARBA00023077"/>
    </source>
</evidence>
<comment type="subcellular location">
    <subcellularLocation>
        <location evidence="1 10">Cell outer membrane</location>
        <topology evidence="1 10">Multi-pass membrane protein</topology>
    </subcellularLocation>
</comment>
<evidence type="ECO:0000256" key="8">
    <source>
        <dbReference type="ARBA" id="ARBA00023170"/>
    </source>
</evidence>
<comment type="similarity">
    <text evidence="10 11">Belongs to the TonB-dependent receptor family.</text>
</comment>
<evidence type="ECO:0000256" key="7">
    <source>
        <dbReference type="ARBA" id="ARBA00023136"/>
    </source>
</evidence>
<keyword evidence="9 10" id="KW-0998">Cell outer membrane</keyword>
<keyword evidence="2 10" id="KW-0813">Transport</keyword>
<evidence type="ECO:0000256" key="4">
    <source>
        <dbReference type="ARBA" id="ARBA00022692"/>
    </source>
</evidence>
<keyword evidence="6 11" id="KW-0798">TonB box</keyword>
<feature type="domain" description="TonB-dependent receptor plug" evidence="14">
    <location>
        <begin position="44"/>
        <end position="155"/>
    </location>
</feature>
<dbReference type="InterPro" id="IPR012910">
    <property type="entry name" value="Plug_dom"/>
</dbReference>
<dbReference type="PANTHER" id="PTHR30069">
    <property type="entry name" value="TONB-DEPENDENT OUTER MEMBRANE RECEPTOR"/>
    <property type="match status" value="1"/>
</dbReference>
<dbReference type="Pfam" id="PF00593">
    <property type="entry name" value="TonB_dep_Rec_b-barrel"/>
    <property type="match status" value="1"/>
</dbReference>
<protein>
    <submittedName>
        <fullName evidence="15">Outer membrane cobalamin receptor</fullName>
    </submittedName>
</protein>
<evidence type="ECO:0000313" key="15">
    <source>
        <dbReference type="EMBL" id="TDN81656.1"/>
    </source>
</evidence>
<evidence type="ECO:0000256" key="1">
    <source>
        <dbReference type="ARBA" id="ARBA00004571"/>
    </source>
</evidence>
<evidence type="ECO:0000256" key="12">
    <source>
        <dbReference type="SAM" id="SignalP"/>
    </source>
</evidence>
<evidence type="ECO:0000256" key="11">
    <source>
        <dbReference type="RuleBase" id="RU003357"/>
    </source>
</evidence>
<feature type="chain" id="PRO_5020733088" evidence="12">
    <location>
        <begin position="26"/>
        <end position="691"/>
    </location>
</feature>
<dbReference type="EMBL" id="SNWD01000007">
    <property type="protein sequence ID" value="TDN81656.1"/>
    <property type="molecule type" value="Genomic_DNA"/>
</dbReference>
<evidence type="ECO:0000256" key="5">
    <source>
        <dbReference type="ARBA" id="ARBA00022729"/>
    </source>
</evidence>
<dbReference type="GO" id="GO:0015344">
    <property type="term" value="F:siderophore uptake transmembrane transporter activity"/>
    <property type="evidence" value="ECO:0007669"/>
    <property type="project" value="TreeGrafter"/>
</dbReference>
<dbReference type="PANTHER" id="PTHR30069:SF29">
    <property type="entry name" value="HEMOGLOBIN AND HEMOGLOBIN-HAPTOGLOBIN-BINDING PROTEIN 1-RELATED"/>
    <property type="match status" value="1"/>
</dbReference>
<dbReference type="InterPro" id="IPR039426">
    <property type="entry name" value="TonB-dep_rcpt-like"/>
</dbReference>
<keyword evidence="8 15" id="KW-0675">Receptor</keyword>
<gene>
    <name evidence="15" type="ORF">EV664_10755</name>
</gene>
<evidence type="ECO:0000313" key="16">
    <source>
        <dbReference type="Proteomes" id="UP000295493"/>
    </source>
</evidence>
<proteinExistence type="inferred from homology"/>